<dbReference type="SUPFAM" id="SSF81383">
    <property type="entry name" value="F-box domain"/>
    <property type="match status" value="1"/>
</dbReference>
<dbReference type="Proteomes" id="UP001465976">
    <property type="component" value="Unassembled WGS sequence"/>
</dbReference>
<dbReference type="InterPro" id="IPR036047">
    <property type="entry name" value="F-box-like_dom_sf"/>
</dbReference>
<feature type="region of interest" description="Disordered" evidence="1">
    <location>
        <begin position="32"/>
        <end position="54"/>
    </location>
</feature>
<feature type="compositionally biased region" description="Low complexity" evidence="1">
    <location>
        <begin position="35"/>
        <end position="50"/>
    </location>
</feature>
<gene>
    <name evidence="2" type="ORF">V5O48_012464</name>
</gene>
<dbReference type="EMBL" id="JBAHYK010001105">
    <property type="protein sequence ID" value="KAL0569496.1"/>
    <property type="molecule type" value="Genomic_DNA"/>
</dbReference>
<evidence type="ECO:0008006" key="4">
    <source>
        <dbReference type="Google" id="ProtNLM"/>
    </source>
</evidence>
<dbReference type="Gene3D" id="3.80.10.10">
    <property type="entry name" value="Ribonuclease Inhibitor"/>
    <property type="match status" value="1"/>
</dbReference>
<evidence type="ECO:0000313" key="3">
    <source>
        <dbReference type="Proteomes" id="UP001465976"/>
    </source>
</evidence>
<dbReference type="Gene3D" id="1.20.1280.50">
    <property type="match status" value="1"/>
</dbReference>
<sequence length="624" mass="71460">MNHNAHPNHRGRVIPRGHALAARGRGMPVAPVVTSNAPPNSTPSNSGPNSVATMDPGALLKRRAELIARDEKRIKATIEHHLGSWNPHPLSRKEIDDIRQECSKLSLEVERLTASRPKPPEMDQQLEQILWLKRLEYRIKYFRIFPINDLPNEIISNILRFVIWSAPNPTLGIQWRLQITWVCKQWRHAAISDPTIWNAVWFRDAPPFTRSLTWVERAGSAQLDLRINDNDGRTYTDNDIKPLLVELQPKLSNIRMLILLFENWEPIFALLKWLEEAGRSGVEFNIERFELHRTGSPYIWPGMHFDPVGYGDALFTLFGGQKVPSLSYFTVNGVHLDWNKSVLENLTTLDLRRMPVTLCPSLHRFRELLRLSPRLEKLSLDGAGPSGTPNPKHGLPVIECNHLKTLVVANFTVQYIHSIISHFNAPKLLDLTFMNLFQADYGPLYEYVTSRFPTVKLLTLYTIELLPSAVNPFVRWLNSMPNLTYLRAAALPPNVLGCFLYEPENLVRHPLLKDQELASRMQIRPDPSRSPTANRRRRLPKAEDAKIVCPSLRVIECQRMEEGLLCDFGKSRQMMGVPVQKIYISPDMAKEMKHATYVECKKYFANINIIDIGAKTPEEEELMS</sequence>
<keyword evidence="3" id="KW-1185">Reference proteome</keyword>
<protein>
    <recommendedName>
        <fullName evidence="4">F-box domain-containing protein</fullName>
    </recommendedName>
</protein>
<accession>A0ABR3F349</accession>
<proteinExistence type="predicted"/>
<evidence type="ECO:0000313" key="2">
    <source>
        <dbReference type="EMBL" id="KAL0569496.1"/>
    </source>
</evidence>
<comment type="caution">
    <text evidence="2">The sequence shown here is derived from an EMBL/GenBank/DDBJ whole genome shotgun (WGS) entry which is preliminary data.</text>
</comment>
<organism evidence="2 3">
    <name type="scientific">Marasmius crinis-equi</name>
    <dbReference type="NCBI Taxonomy" id="585013"/>
    <lineage>
        <taxon>Eukaryota</taxon>
        <taxon>Fungi</taxon>
        <taxon>Dikarya</taxon>
        <taxon>Basidiomycota</taxon>
        <taxon>Agaricomycotina</taxon>
        <taxon>Agaricomycetes</taxon>
        <taxon>Agaricomycetidae</taxon>
        <taxon>Agaricales</taxon>
        <taxon>Marasmiineae</taxon>
        <taxon>Marasmiaceae</taxon>
        <taxon>Marasmius</taxon>
    </lineage>
</organism>
<dbReference type="InterPro" id="IPR032675">
    <property type="entry name" value="LRR_dom_sf"/>
</dbReference>
<name>A0ABR3F349_9AGAR</name>
<dbReference type="SUPFAM" id="SSF52047">
    <property type="entry name" value="RNI-like"/>
    <property type="match status" value="1"/>
</dbReference>
<evidence type="ECO:0000256" key="1">
    <source>
        <dbReference type="SAM" id="MobiDB-lite"/>
    </source>
</evidence>
<reference evidence="2 3" key="1">
    <citation type="submission" date="2024-02" db="EMBL/GenBank/DDBJ databases">
        <title>A draft genome for the cacao thread blight pathogen Marasmius crinis-equi.</title>
        <authorList>
            <person name="Cohen S.P."/>
            <person name="Baruah I.K."/>
            <person name="Amoako-Attah I."/>
            <person name="Bukari Y."/>
            <person name="Meinhardt L.W."/>
            <person name="Bailey B.A."/>
        </authorList>
    </citation>
    <scope>NUCLEOTIDE SEQUENCE [LARGE SCALE GENOMIC DNA]</scope>
    <source>
        <strain evidence="2 3">GH-76</strain>
    </source>
</reference>